<proteinExistence type="predicted"/>
<gene>
    <name evidence="1" type="ORF">A2Z22_01190</name>
</gene>
<organism evidence="1 2">
    <name type="scientific">Candidatus Woesebacteria bacterium RBG_16_34_12</name>
    <dbReference type="NCBI Taxonomy" id="1802480"/>
    <lineage>
        <taxon>Bacteria</taxon>
        <taxon>Candidatus Woeseibacteriota</taxon>
    </lineage>
</organism>
<evidence type="ECO:0000313" key="2">
    <source>
        <dbReference type="Proteomes" id="UP000177053"/>
    </source>
</evidence>
<comment type="caution">
    <text evidence="1">The sequence shown here is derived from an EMBL/GenBank/DDBJ whole genome shotgun (WGS) entry which is preliminary data.</text>
</comment>
<dbReference type="EMBL" id="MGFS01000018">
    <property type="protein sequence ID" value="OGM11380.1"/>
    <property type="molecule type" value="Genomic_DNA"/>
</dbReference>
<dbReference type="InterPro" id="IPR041164">
    <property type="entry name" value="LDcluster4"/>
</dbReference>
<accession>A0A1F7X8L7</accession>
<protein>
    <submittedName>
        <fullName evidence="1">Uncharacterized protein</fullName>
    </submittedName>
</protein>
<name>A0A1F7X8L7_9BACT</name>
<dbReference type="Proteomes" id="UP000177053">
    <property type="component" value="Unassembled WGS sequence"/>
</dbReference>
<dbReference type="Pfam" id="PF18306">
    <property type="entry name" value="LDcluster4"/>
    <property type="match status" value="1"/>
</dbReference>
<sequence>MTEQINETVTRVAVFGGASGGAPSREGLRQFNKEWEAKGKDWDRMDVDSIDALDAMWLAADIGRVLAENDWQLVTGGYDMGTMGMVSRSAAIFGEKRRSGKKPVGIPLTEYFPRDPHTTGDLLSAKDLPDRLSKLTNAEAFIVLRGAHGTLNELTTVMEEEDLRDDATKEGNKTFKPRPVIVADPSGRMEGLLSYIFGVYTPSFYKRVDENIIDRVYILGKECFLIERKHPLSATVKLTQQGTNEILSILKGVRSSSRTIRDIIK</sequence>
<dbReference type="SUPFAM" id="SSF102405">
    <property type="entry name" value="MCP/YpsA-like"/>
    <property type="match status" value="1"/>
</dbReference>
<dbReference type="Gene3D" id="3.40.50.450">
    <property type="match status" value="1"/>
</dbReference>
<evidence type="ECO:0000313" key="1">
    <source>
        <dbReference type="EMBL" id="OGM11380.1"/>
    </source>
</evidence>
<dbReference type="AlphaFoldDB" id="A0A1F7X8L7"/>
<reference evidence="1 2" key="1">
    <citation type="journal article" date="2016" name="Nat. Commun.">
        <title>Thousands of microbial genomes shed light on interconnected biogeochemical processes in an aquifer system.</title>
        <authorList>
            <person name="Anantharaman K."/>
            <person name="Brown C.T."/>
            <person name="Hug L.A."/>
            <person name="Sharon I."/>
            <person name="Castelle C.J."/>
            <person name="Probst A.J."/>
            <person name="Thomas B.C."/>
            <person name="Singh A."/>
            <person name="Wilkins M.J."/>
            <person name="Karaoz U."/>
            <person name="Brodie E.L."/>
            <person name="Williams K.H."/>
            <person name="Hubbard S.S."/>
            <person name="Banfield J.F."/>
        </authorList>
    </citation>
    <scope>NUCLEOTIDE SEQUENCE [LARGE SCALE GENOMIC DNA]</scope>
</reference>